<organism evidence="3 4">
    <name type="scientific">Streptomyces cremeus</name>
    <dbReference type="NCBI Taxonomy" id="66881"/>
    <lineage>
        <taxon>Bacteria</taxon>
        <taxon>Bacillati</taxon>
        <taxon>Actinomycetota</taxon>
        <taxon>Actinomycetes</taxon>
        <taxon>Kitasatosporales</taxon>
        <taxon>Streptomycetaceae</taxon>
        <taxon>Streptomyces</taxon>
    </lineage>
</organism>
<accession>A0ABV5PLK2</accession>
<feature type="transmembrane region" description="Helical" evidence="2">
    <location>
        <begin position="188"/>
        <end position="207"/>
    </location>
</feature>
<evidence type="ECO:0000313" key="4">
    <source>
        <dbReference type="Proteomes" id="UP001589718"/>
    </source>
</evidence>
<gene>
    <name evidence="3" type="ORF">ACFFTU_29615</name>
</gene>
<proteinExistence type="predicted"/>
<protein>
    <recommendedName>
        <fullName evidence="5">Integral membrane protein</fullName>
    </recommendedName>
</protein>
<evidence type="ECO:0000256" key="2">
    <source>
        <dbReference type="SAM" id="Phobius"/>
    </source>
</evidence>
<feature type="transmembrane region" description="Helical" evidence="2">
    <location>
        <begin position="104"/>
        <end position="121"/>
    </location>
</feature>
<feature type="compositionally biased region" description="Acidic residues" evidence="1">
    <location>
        <begin position="366"/>
        <end position="384"/>
    </location>
</feature>
<feature type="transmembrane region" description="Helical" evidence="2">
    <location>
        <begin position="133"/>
        <end position="153"/>
    </location>
</feature>
<feature type="transmembrane region" description="Helical" evidence="2">
    <location>
        <begin position="46"/>
        <end position="66"/>
    </location>
</feature>
<keyword evidence="2" id="KW-0472">Membrane</keyword>
<dbReference type="RefSeq" id="WP_345218212.1">
    <property type="nucleotide sequence ID" value="NZ_BAAAXE010000001.1"/>
</dbReference>
<evidence type="ECO:0000256" key="1">
    <source>
        <dbReference type="SAM" id="MobiDB-lite"/>
    </source>
</evidence>
<dbReference type="Proteomes" id="UP001589718">
    <property type="component" value="Unassembled WGS sequence"/>
</dbReference>
<reference evidence="3 4" key="1">
    <citation type="submission" date="2024-09" db="EMBL/GenBank/DDBJ databases">
        <authorList>
            <person name="Sun Q."/>
            <person name="Mori K."/>
        </authorList>
    </citation>
    <scope>NUCLEOTIDE SEQUENCE [LARGE SCALE GENOMIC DNA]</scope>
    <source>
        <strain evidence="3 4">JCM 4362</strain>
    </source>
</reference>
<feature type="transmembrane region" description="Helical" evidence="2">
    <location>
        <begin position="82"/>
        <end position="99"/>
    </location>
</feature>
<name>A0ABV5PLK2_STRCM</name>
<evidence type="ECO:0000313" key="3">
    <source>
        <dbReference type="EMBL" id="MFB9524107.1"/>
    </source>
</evidence>
<keyword evidence="2" id="KW-0812">Transmembrane</keyword>
<dbReference type="EMBL" id="JBHMCR010000019">
    <property type="protein sequence ID" value="MFB9524107.1"/>
    <property type="molecule type" value="Genomic_DNA"/>
</dbReference>
<keyword evidence="4" id="KW-1185">Reference proteome</keyword>
<feature type="compositionally biased region" description="Low complexity" evidence="1">
    <location>
        <begin position="485"/>
        <end position="497"/>
    </location>
</feature>
<comment type="caution">
    <text evidence="3">The sequence shown here is derived from an EMBL/GenBank/DDBJ whole genome shotgun (WGS) entry which is preliminary data.</text>
</comment>
<evidence type="ECO:0008006" key="5">
    <source>
        <dbReference type="Google" id="ProtNLM"/>
    </source>
</evidence>
<keyword evidence="2" id="KW-1133">Transmembrane helix</keyword>
<feature type="region of interest" description="Disordered" evidence="1">
    <location>
        <begin position="366"/>
        <end position="387"/>
    </location>
</feature>
<feature type="region of interest" description="Disordered" evidence="1">
    <location>
        <begin position="445"/>
        <end position="497"/>
    </location>
</feature>
<sequence length="497" mass="52741">MTTPAPIPPCSFLPPGARAPDAAPWSSEDAETWRAAGAPRWARPRVVAWGMTLVLLVCLILALVAADSGPVCTETAPCGTEWVGYAVVAFFVALPYWCLRLPGVAVWTLPVASALALTGVFDADMPDAPADLVGTWLMVAAPLLALVAVVVRLRARRRRRALFLKATQGRTAPLPQGFGRDGRAVRRLCAGAVLLAVAGGLLAWGAIVTSASDARDAKAIRTVATVLEAVDLDEGDGGTVRVRKAAGGEQTLTSLYPLDHPVGSRVTVLSDEGPPRLAVERYDAVGQQLSALPFLVTGVLLLAKGLQLHLARRALRRGEQPVLRVFAAGHFMWQRLHAVTDRELTGAAVDCAALAYGEVVWVLGEPEEGPDEEGEEGAENEEEDHGEHPAWCGEAVVHGVLAEGAEIAVLQSCLPLLSLLNPLPPGDTADTADAENALVVAMTVSGSDSREGRTLRRPSPMASADTCRCRRPPPTSRTWHRTRVPRPAARSPARTTR</sequence>